<feature type="non-terminal residue" evidence="2">
    <location>
        <position position="1"/>
    </location>
</feature>
<sequence>SAAVAFLIWGAAFLVLIWSASFVDNEGINGERGECKDW</sequence>
<keyword evidence="1" id="KW-0732">Signal</keyword>
<gene>
    <name evidence="2" type="ORF">Tco_1124700</name>
</gene>
<proteinExistence type="predicted"/>
<reference evidence="2" key="1">
    <citation type="journal article" date="2022" name="Int. J. Mol. Sci.">
        <title>Draft Genome of Tanacetum Coccineum: Genomic Comparison of Closely Related Tanacetum-Family Plants.</title>
        <authorList>
            <person name="Yamashiro T."/>
            <person name="Shiraishi A."/>
            <person name="Nakayama K."/>
            <person name="Satake H."/>
        </authorList>
    </citation>
    <scope>NUCLEOTIDE SEQUENCE</scope>
</reference>
<keyword evidence="3" id="KW-1185">Reference proteome</keyword>
<protein>
    <submittedName>
        <fullName evidence="2">Uncharacterized protein</fullName>
    </submittedName>
</protein>
<feature type="chain" id="PRO_5045906958" evidence="1">
    <location>
        <begin position="23"/>
        <end position="38"/>
    </location>
</feature>
<organism evidence="2 3">
    <name type="scientific">Tanacetum coccineum</name>
    <dbReference type="NCBI Taxonomy" id="301880"/>
    <lineage>
        <taxon>Eukaryota</taxon>
        <taxon>Viridiplantae</taxon>
        <taxon>Streptophyta</taxon>
        <taxon>Embryophyta</taxon>
        <taxon>Tracheophyta</taxon>
        <taxon>Spermatophyta</taxon>
        <taxon>Magnoliopsida</taxon>
        <taxon>eudicotyledons</taxon>
        <taxon>Gunneridae</taxon>
        <taxon>Pentapetalae</taxon>
        <taxon>asterids</taxon>
        <taxon>campanulids</taxon>
        <taxon>Asterales</taxon>
        <taxon>Asteraceae</taxon>
        <taxon>Asteroideae</taxon>
        <taxon>Anthemideae</taxon>
        <taxon>Anthemidinae</taxon>
        <taxon>Tanacetum</taxon>
    </lineage>
</organism>
<evidence type="ECO:0000313" key="2">
    <source>
        <dbReference type="EMBL" id="GJU08270.1"/>
    </source>
</evidence>
<dbReference type="Proteomes" id="UP001151760">
    <property type="component" value="Unassembled WGS sequence"/>
</dbReference>
<reference evidence="2" key="2">
    <citation type="submission" date="2022-01" db="EMBL/GenBank/DDBJ databases">
        <authorList>
            <person name="Yamashiro T."/>
            <person name="Shiraishi A."/>
            <person name="Satake H."/>
            <person name="Nakayama K."/>
        </authorList>
    </citation>
    <scope>NUCLEOTIDE SEQUENCE</scope>
</reference>
<feature type="signal peptide" evidence="1">
    <location>
        <begin position="1"/>
        <end position="22"/>
    </location>
</feature>
<evidence type="ECO:0000256" key="1">
    <source>
        <dbReference type="SAM" id="SignalP"/>
    </source>
</evidence>
<accession>A0ABQ5J8J4</accession>
<dbReference type="EMBL" id="BQNB010021616">
    <property type="protein sequence ID" value="GJU08270.1"/>
    <property type="molecule type" value="Genomic_DNA"/>
</dbReference>
<comment type="caution">
    <text evidence="2">The sequence shown here is derived from an EMBL/GenBank/DDBJ whole genome shotgun (WGS) entry which is preliminary data.</text>
</comment>
<name>A0ABQ5J8J4_9ASTR</name>
<evidence type="ECO:0000313" key="3">
    <source>
        <dbReference type="Proteomes" id="UP001151760"/>
    </source>
</evidence>